<protein>
    <submittedName>
        <fullName evidence="7">Methyl-accepting chemotaxis protein</fullName>
    </submittedName>
</protein>
<dbReference type="InterPro" id="IPR012292">
    <property type="entry name" value="Globin/Proto"/>
</dbReference>
<keyword evidence="1" id="KW-0145">Chemotaxis</keyword>
<name>A0ABV3RAA5_9SPHN</name>
<gene>
    <name evidence="7" type="ORF">ABUH87_07425</name>
</gene>
<proteinExistence type="inferred from homology"/>
<comment type="caution">
    <text evidence="7">The sequence shown here is derived from an EMBL/GenBank/DDBJ whole genome shotgun (WGS) entry which is preliminary data.</text>
</comment>
<keyword evidence="3" id="KW-0807">Transducer</keyword>
<dbReference type="Proteomes" id="UP001556118">
    <property type="component" value="Unassembled WGS sequence"/>
</dbReference>
<dbReference type="Gene3D" id="1.10.287.950">
    <property type="entry name" value="Methyl-accepting chemotaxis protein"/>
    <property type="match status" value="1"/>
</dbReference>
<dbReference type="InterPro" id="IPR009050">
    <property type="entry name" value="Globin-like_sf"/>
</dbReference>
<dbReference type="PANTHER" id="PTHR43531:SF11">
    <property type="entry name" value="METHYL-ACCEPTING CHEMOTAXIS PROTEIN 3"/>
    <property type="match status" value="1"/>
</dbReference>
<dbReference type="InterPro" id="IPR004089">
    <property type="entry name" value="MCPsignal_dom"/>
</dbReference>
<dbReference type="SUPFAM" id="SSF46458">
    <property type="entry name" value="Globin-like"/>
    <property type="match status" value="1"/>
</dbReference>
<dbReference type="Gene3D" id="1.10.490.10">
    <property type="entry name" value="Globins"/>
    <property type="match status" value="1"/>
</dbReference>
<dbReference type="EMBL" id="JBFNXR010000021">
    <property type="protein sequence ID" value="MEW9855011.1"/>
    <property type="molecule type" value="Genomic_DNA"/>
</dbReference>
<evidence type="ECO:0000256" key="4">
    <source>
        <dbReference type="SAM" id="Coils"/>
    </source>
</evidence>
<feature type="domain" description="HAMP" evidence="6">
    <location>
        <begin position="167"/>
        <end position="218"/>
    </location>
</feature>
<dbReference type="InterPro" id="IPR003660">
    <property type="entry name" value="HAMP_dom"/>
</dbReference>
<organism evidence="7 8">
    <name type="scientific">Novosphingobium rhizovicinum</name>
    <dbReference type="NCBI Taxonomy" id="3228928"/>
    <lineage>
        <taxon>Bacteria</taxon>
        <taxon>Pseudomonadati</taxon>
        <taxon>Pseudomonadota</taxon>
        <taxon>Alphaproteobacteria</taxon>
        <taxon>Sphingomonadales</taxon>
        <taxon>Sphingomonadaceae</taxon>
        <taxon>Novosphingobium</taxon>
    </lineage>
</organism>
<accession>A0ABV3RAA5</accession>
<keyword evidence="4" id="KW-0175">Coiled coil</keyword>
<feature type="domain" description="Methyl-accepting transducer" evidence="5">
    <location>
        <begin position="223"/>
        <end position="452"/>
    </location>
</feature>
<feature type="coiled-coil region" evidence="4">
    <location>
        <begin position="441"/>
        <end position="468"/>
    </location>
</feature>
<dbReference type="InterPro" id="IPR044398">
    <property type="entry name" value="Globin-sensor_dom"/>
</dbReference>
<dbReference type="SUPFAM" id="SSF58104">
    <property type="entry name" value="Methyl-accepting chemotaxis protein (MCP) signaling domain"/>
    <property type="match status" value="1"/>
</dbReference>
<reference evidence="7 8" key="1">
    <citation type="submission" date="2024-06" db="EMBL/GenBank/DDBJ databases">
        <title>Novosphingobium rhizovicinus M1R2S20.</title>
        <authorList>
            <person name="Sun J.-Q."/>
        </authorList>
    </citation>
    <scope>NUCLEOTIDE SEQUENCE [LARGE SCALE GENOMIC DNA]</scope>
    <source>
        <strain evidence="7 8">M1R2S20</strain>
    </source>
</reference>
<dbReference type="InterPro" id="IPR004090">
    <property type="entry name" value="Chemotax_Me-accpt_rcpt"/>
</dbReference>
<dbReference type="SMART" id="SM00283">
    <property type="entry name" value="MA"/>
    <property type="match status" value="1"/>
</dbReference>
<evidence type="ECO:0000256" key="1">
    <source>
        <dbReference type="ARBA" id="ARBA00022500"/>
    </source>
</evidence>
<dbReference type="Pfam" id="PF11563">
    <property type="entry name" value="Protoglobin"/>
    <property type="match status" value="1"/>
</dbReference>
<evidence type="ECO:0000259" key="5">
    <source>
        <dbReference type="PROSITE" id="PS50111"/>
    </source>
</evidence>
<dbReference type="InterPro" id="IPR039379">
    <property type="entry name" value="Protoglobin_sensor_dom"/>
</dbReference>
<dbReference type="RefSeq" id="WP_367771947.1">
    <property type="nucleotide sequence ID" value="NZ_JBFNXR010000021.1"/>
</dbReference>
<dbReference type="InterPro" id="IPR051310">
    <property type="entry name" value="MCP_chemotaxis"/>
</dbReference>
<sequence length="492" mass="52205">MSNTEISSRLSFMAFGAEQRRRVAALKPQISALIGGALERFYSQARATPVTAAFFRDGAHMQKAKAAQQAHWLHIADGEFDDEFYQSVRRIGSVHARIGLEPRWYIGAYALVLEDLLRGLARKQTLMGRVRAFFGRSDAQEVSIAIMKAALLDMDLSVSIYFEQAQADRTLAVEKLTGALESLAKGDMSADLAGLPEAFAALEHNYNSAVANLRELIGSVIESTDQIRAGSGEIAIASEDLARRTESNAASLEETAASITMMDQRLMATAEAAAKTVQTADGAIATVSGGRSVADLAVQAMSRVSESAKGIDGVIEGLDKIAFQTRVLAMNAAVEAGRAGDAGRGFAVVADLVSALAMRAEEEAQRARSQLTVTQTDIVTAVEAVQKVDGALAEISGGVGQVHELLATMAADNQAQSSAINQISAAISSMDKSTQQNAAMVEETSAAARNLTNEVQLLSQQATRFQVRDSKRAHLSAVGQSKAAQSPLKMIA</sequence>
<dbReference type="PROSITE" id="PS50885">
    <property type="entry name" value="HAMP"/>
    <property type="match status" value="1"/>
</dbReference>
<keyword evidence="8" id="KW-1185">Reference proteome</keyword>
<dbReference type="Pfam" id="PF00015">
    <property type="entry name" value="MCPsignal"/>
    <property type="match status" value="1"/>
</dbReference>
<dbReference type="PROSITE" id="PS50111">
    <property type="entry name" value="CHEMOTAXIS_TRANSDUC_2"/>
    <property type="match status" value="1"/>
</dbReference>
<evidence type="ECO:0000313" key="7">
    <source>
        <dbReference type="EMBL" id="MEW9855011.1"/>
    </source>
</evidence>
<feature type="coiled-coil region" evidence="4">
    <location>
        <begin position="350"/>
        <end position="377"/>
    </location>
</feature>
<evidence type="ECO:0000256" key="2">
    <source>
        <dbReference type="ARBA" id="ARBA00029447"/>
    </source>
</evidence>
<dbReference type="CDD" id="cd01068">
    <property type="entry name" value="globin_sensor"/>
    <property type="match status" value="1"/>
</dbReference>
<dbReference type="PRINTS" id="PR00260">
    <property type="entry name" value="CHEMTRNSDUCR"/>
</dbReference>
<comment type="similarity">
    <text evidence="2">Belongs to the methyl-accepting chemotaxis (MCP) protein family.</text>
</comment>
<evidence type="ECO:0000259" key="6">
    <source>
        <dbReference type="PROSITE" id="PS50885"/>
    </source>
</evidence>
<evidence type="ECO:0000313" key="8">
    <source>
        <dbReference type="Proteomes" id="UP001556118"/>
    </source>
</evidence>
<evidence type="ECO:0000256" key="3">
    <source>
        <dbReference type="PROSITE-ProRule" id="PRU00284"/>
    </source>
</evidence>
<dbReference type="PANTHER" id="PTHR43531">
    <property type="entry name" value="PROTEIN ICFG"/>
    <property type="match status" value="1"/>
</dbReference>